<dbReference type="EMBL" id="CP053835">
    <property type="protein sequence ID" value="QKF78404.1"/>
    <property type="molecule type" value="Genomic_DNA"/>
</dbReference>
<evidence type="ECO:0000256" key="7">
    <source>
        <dbReference type="ARBA" id="ARBA00022553"/>
    </source>
</evidence>
<comment type="similarity">
    <text evidence="4">Belongs to the NMT1/THI5 family.</text>
</comment>
<dbReference type="KEGG" id="adz:ADFLV_2409"/>
<comment type="catalytic activity">
    <reaction evidence="1">
        <text>ATP + protein L-histidine = ADP + protein N-phospho-L-histidine.</text>
        <dbReference type="EC" id="2.7.13.3"/>
    </reaction>
</comment>
<dbReference type="GO" id="GO:0009228">
    <property type="term" value="P:thiamine biosynthetic process"/>
    <property type="evidence" value="ECO:0007669"/>
    <property type="project" value="UniProtKB-KW"/>
</dbReference>
<dbReference type="Pfam" id="PF02518">
    <property type="entry name" value="HATPase_c"/>
    <property type="match status" value="1"/>
</dbReference>
<evidence type="ECO:0000256" key="11">
    <source>
        <dbReference type="ARBA" id="ARBA00022977"/>
    </source>
</evidence>
<dbReference type="InterPro" id="IPR003594">
    <property type="entry name" value="HATPase_dom"/>
</dbReference>
<dbReference type="AlphaFoldDB" id="A0AAE7BI67"/>
<evidence type="ECO:0000256" key="6">
    <source>
        <dbReference type="ARBA" id="ARBA00012438"/>
    </source>
</evidence>
<dbReference type="GO" id="GO:0000155">
    <property type="term" value="F:phosphorelay sensor kinase activity"/>
    <property type="evidence" value="ECO:0007669"/>
    <property type="project" value="InterPro"/>
</dbReference>
<dbReference type="Gene3D" id="3.40.190.10">
    <property type="entry name" value="Periplasmic binding protein-like II"/>
    <property type="match status" value="6"/>
</dbReference>
<comment type="subunit">
    <text evidence="5">Homodimer.</text>
</comment>
<evidence type="ECO:0000256" key="8">
    <source>
        <dbReference type="ARBA" id="ARBA00022679"/>
    </source>
</evidence>
<dbReference type="PANTHER" id="PTHR31528:SF1">
    <property type="entry name" value="4-AMINO-5-HYDROXYMETHYL-2-METHYLPYRIMIDINE PHOSPHATE SYNTHASE THI11-RELATED"/>
    <property type="match status" value="1"/>
</dbReference>
<protein>
    <recommendedName>
        <fullName evidence="6">histidine kinase</fullName>
        <ecNumber evidence="6">2.7.13.3</ecNumber>
    </recommendedName>
    <alternativeName>
        <fullName evidence="13">Thiamine pyrimidine synthase</fullName>
    </alternativeName>
</protein>
<feature type="domain" description="Histidine kinase" evidence="17">
    <location>
        <begin position="904"/>
        <end position="1125"/>
    </location>
</feature>
<keyword evidence="9" id="KW-0479">Metal-binding</keyword>
<evidence type="ECO:0000259" key="17">
    <source>
        <dbReference type="PROSITE" id="PS50109"/>
    </source>
</evidence>
<organism evidence="18 19">
    <name type="scientific">Arcobacter defluvii</name>
    <dbReference type="NCBI Taxonomy" id="873191"/>
    <lineage>
        <taxon>Bacteria</taxon>
        <taxon>Pseudomonadati</taxon>
        <taxon>Campylobacterota</taxon>
        <taxon>Epsilonproteobacteria</taxon>
        <taxon>Campylobacterales</taxon>
        <taxon>Arcobacteraceae</taxon>
        <taxon>Arcobacter</taxon>
    </lineage>
</organism>
<evidence type="ECO:0000256" key="15">
    <source>
        <dbReference type="SAM" id="Coils"/>
    </source>
</evidence>
<evidence type="ECO:0000256" key="9">
    <source>
        <dbReference type="ARBA" id="ARBA00022723"/>
    </source>
</evidence>
<dbReference type="RefSeq" id="WP_129011791.1">
    <property type="nucleotide sequence ID" value="NZ_CP053835.1"/>
</dbReference>
<evidence type="ECO:0000256" key="16">
    <source>
        <dbReference type="SAM" id="Phobius"/>
    </source>
</evidence>
<dbReference type="Pfam" id="PF00497">
    <property type="entry name" value="SBP_bac_3"/>
    <property type="match status" value="2"/>
</dbReference>
<feature type="transmembrane region" description="Helical" evidence="16">
    <location>
        <begin position="808"/>
        <end position="827"/>
    </location>
</feature>
<keyword evidence="19" id="KW-1185">Reference proteome</keyword>
<evidence type="ECO:0000313" key="19">
    <source>
        <dbReference type="Proteomes" id="UP000503313"/>
    </source>
</evidence>
<dbReference type="InterPro" id="IPR027939">
    <property type="entry name" value="NMT1/THI5"/>
</dbReference>
<dbReference type="Proteomes" id="UP000503313">
    <property type="component" value="Chromosome"/>
</dbReference>
<dbReference type="SMART" id="SM00062">
    <property type="entry name" value="PBPb"/>
    <property type="match status" value="2"/>
</dbReference>
<dbReference type="SUPFAM" id="SSF47384">
    <property type="entry name" value="Homodimeric domain of signal transducing histidine kinase"/>
    <property type="match status" value="1"/>
</dbReference>
<evidence type="ECO:0000256" key="12">
    <source>
        <dbReference type="ARBA" id="ARBA00023004"/>
    </source>
</evidence>
<evidence type="ECO:0000256" key="3">
    <source>
        <dbReference type="ARBA" id="ARBA00004948"/>
    </source>
</evidence>
<evidence type="ECO:0000256" key="2">
    <source>
        <dbReference type="ARBA" id="ARBA00003469"/>
    </source>
</evidence>
<dbReference type="PROSITE" id="PS50109">
    <property type="entry name" value="HIS_KIN"/>
    <property type="match status" value="1"/>
</dbReference>
<dbReference type="EC" id="2.7.13.3" evidence="6"/>
<dbReference type="GO" id="GO:0046872">
    <property type="term" value="F:metal ion binding"/>
    <property type="evidence" value="ECO:0007669"/>
    <property type="project" value="UniProtKB-KW"/>
</dbReference>
<dbReference type="InterPro" id="IPR003661">
    <property type="entry name" value="HisK_dim/P_dom"/>
</dbReference>
<evidence type="ECO:0000256" key="5">
    <source>
        <dbReference type="ARBA" id="ARBA00011738"/>
    </source>
</evidence>
<dbReference type="InterPro" id="IPR001638">
    <property type="entry name" value="Solute-binding_3/MltF_N"/>
</dbReference>
<dbReference type="CDD" id="cd00082">
    <property type="entry name" value="HisKA"/>
    <property type="match status" value="1"/>
</dbReference>
<dbReference type="SUPFAM" id="SSF53850">
    <property type="entry name" value="Periplasmic binding protein-like II"/>
    <property type="match status" value="3"/>
</dbReference>
<dbReference type="InterPro" id="IPR036890">
    <property type="entry name" value="HATPase_C_sf"/>
</dbReference>
<dbReference type="PRINTS" id="PR00344">
    <property type="entry name" value="BCTRLSENSOR"/>
</dbReference>
<reference evidence="18 19" key="1">
    <citation type="submission" date="2020-05" db="EMBL/GenBank/DDBJ databases">
        <title>Complete genome sequencing of Campylobacter and Arcobacter type strains.</title>
        <authorList>
            <person name="Miller W.G."/>
            <person name="Yee E."/>
        </authorList>
    </citation>
    <scope>NUCLEOTIDE SEQUENCE [LARGE SCALE GENOMIC DNA]</scope>
    <source>
        <strain evidence="18 19">LMG 25694</strain>
    </source>
</reference>
<dbReference type="CDD" id="cd13708">
    <property type="entry name" value="PBP2_BvgS_like_1"/>
    <property type="match status" value="1"/>
</dbReference>
<comment type="pathway">
    <text evidence="3">Cofactor biosynthesis; thiamine diphosphate biosynthesis.</text>
</comment>
<evidence type="ECO:0000256" key="1">
    <source>
        <dbReference type="ARBA" id="ARBA00000085"/>
    </source>
</evidence>
<dbReference type="InterPro" id="IPR015168">
    <property type="entry name" value="SsuA/THI5"/>
</dbReference>
<dbReference type="InterPro" id="IPR036097">
    <property type="entry name" value="HisK_dim/P_sf"/>
</dbReference>
<keyword evidence="16" id="KW-0812">Transmembrane</keyword>
<keyword evidence="16" id="KW-0472">Membrane</keyword>
<keyword evidence="18" id="KW-0418">Kinase</keyword>
<accession>A0AAE7BI67</accession>
<keyword evidence="10" id="KW-0663">Pyridoxal phosphate</keyword>
<comment type="catalytic activity">
    <reaction evidence="14">
        <text>N(6)-(pyridoxal phosphate)-L-lysyl-[4-amino-5-hydroxymethyl-2-methylpyrimidine phosphate synthase] + L-histidyl-[4-amino-5-hydroxymethyl-2-methylpyrimidine phosphate synthase] + 2 Fe(3+) + 4 H2O = L-lysyl-[4-amino-5-hydroxymethyl-2-methylpyrimidine phosphate synthase] + (2S)-2-amino-5-hydroxy-4-oxopentanoyl-[4-amino-5-hydroxymethyl-2-methylpyrimidine phosphate synthase] + 4-amino-2-methyl-5-(phosphooxymethyl)pyrimidine + 3-oxopropanoate + 2 Fe(2+) + 2 H(+)</text>
        <dbReference type="Rhea" id="RHEA:65756"/>
        <dbReference type="Rhea" id="RHEA-COMP:16892"/>
        <dbReference type="Rhea" id="RHEA-COMP:16893"/>
        <dbReference type="Rhea" id="RHEA-COMP:16894"/>
        <dbReference type="Rhea" id="RHEA-COMP:16895"/>
        <dbReference type="ChEBI" id="CHEBI:15377"/>
        <dbReference type="ChEBI" id="CHEBI:15378"/>
        <dbReference type="ChEBI" id="CHEBI:29033"/>
        <dbReference type="ChEBI" id="CHEBI:29034"/>
        <dbReference type="ChEBI" id="CHEBI:29969"/>
        <dbReference type="ChEBI" id="CHEBI:29979"/>
        <dbReference type="ChEBI" id="CHEBI:33190"/>
        <dbReference type="ChEBI" id="CHEBI:58354"/>
        <dbReference type="ChEBI" id="CHEBI:143915"/>
        <dbReference type="ChEBI" id="CHEBI:157692"/>
    </reaction>
    <physiologicalReaction direction="left-to-right" evidence="14">
        <dbReference type="Rhea" id="RHEA:65757"/>
    </physiologicalReaction>
</comment>
<dbReference type="CDD" id="cd01007">
    <property type="entry name" value="PBP2_BvgS_HisK_like"/>
    <property type="match status" value="1"/>
</dbReference>
<keyword evidence="8" id="KW-0808">Transferase</keyword>
<keyword evidence="11" id="KW-0784">Thiamine biosynthesis</keyword>
<keyword evidence="7" id="KW-0597">Phosphoprotein</keyword>
<dbReference type="InterPro" id="IPR004358">
    <property type="entry name" value="Sig_transdc_His_kin-like_C"/>
</dbReference>
<dbReference type="PANTHER" id="PTHR31528">
    <property type="entry name" value="4-AMINO-5-HYDROXYMETHYL-2-METHYLPYRIMIDINE PHOSPHATE SYNTHASE THI11-RELATED"/>
    <property type="match status" value="1"/>
</dbReference>
<dbReference type="Pfam" id="PF09084">
    <property type="entry name" value="NMT1"/>
    <property type="match status" value="1"/>
</dbReference>
<dbReference type="InterPro" id="IPR005467">
    <property type="entry name" value="His_kinase_dom"/>
</dbReference>
<evidence type="ECO:0000256" key="10">
    <source>
        <dbReference type="ARBA" id="ARBA00022898"/>
    </source>
</evidence>
<keyword evidence="12" id="KW-0408">Iron</keyword>
<evidence type="ECO:0000256" key="13">
    <source>
        <dbReference type="ARBA" id="ARBA00033171"/>
    </source>
</evidence>
<evidence type="ECO:0000256" key="4">
    <source>
        <dbReference type="ARBA" id="ARBA00009406"/>
    </source>
</evidence>
<sequence length="1125" mass="130575">MSKRIKEIILIIIFLTTSLYGNLEKVSLQLEWKHQFEFAGFYTALEKGYYKDVGLDVEIKEFEDGINISQDVIDGKSTFGLSSSALILEKLKNRPVVLIASYFKQNALALVTKPNIKTPADLKNKKIMALDWEMGHTSLGVMLKDFGIEKDDYTLIPHDFKIDKFINNEIDAMSIFITSQPFELNKLGVEYNILNPANFGIYSYDEELFTSENIIYKNPKMVENFINASNKGWEYAFKNKKEIVDLIYNKYTKRKTKESLLYEANKTEEIFKTNIFKIGAVAPELIKLNADLYSNLGLVDKNFDITALLNSYYISNENKNLISFTEEEKAYLETHPIIKIHNEMNWPPFNYNVNGIPTGFSIDYMNLLASKLKMHVEYISGFTWNEYIEKLKKQEIDVMLNMSKTKDREKNFIFTTSYTKAIDTIFTRKNSNLKNIKDFEGKTLAVIKGFYEEELLKRYYPNIKLLLVNDSIEALEKVAFGDADGSIDNFAVGNYQIESNHISNLKPAFSINDERFNLDMFIATNKNNEILRNILQKGKDKINEEDILELKRKWINPKENDKNSNIYLSQEEKAYLNNKKVITMCVDPEWEPFEKINEKGQHEGIAADIIKIISSSLNINIELVPTKSWEESIEFSQEKKCDILSFLNETPKRKEWLNFTEPIFEDPNVIVARLETKEIKDLSKIKASIALPKGTAMAELFAKDFPNLIIIPTNSEDEAFKLVEDKKADLTIRSMIIAAYTIKKDNIFNLKIVNQPKGYENYLRIGVEKNNITLLNILNKAIENIDKKDIENIVTKWVVIKYEKTTDYTYFWIVSAIIIIFIIFILYRQYLLKLTNKYLKDEVIKRTTQLENSNLILEQKKDELSTLNKTLEEKIKKEVEKNRLIQEKLFKADKLASMGEMISNIAHQWRQPLSIISTIATGTKLQKEINTLKEEELIENMDLINKNAQYLSETIDDFKNFIKGDRKIQNYNLYNTIQHFIHIVHSSIKNSNIQLVLDLDKTIYVEGYPNELIQCLINIFNNSKDAYEEIKEKEPLFFIQTKKEDNQIYIIIKDNGGGIPENIISKIYDPYFTTKHKSQGTGLGLNMTYKLVTEGAHGKIDATNVKYMYKNKLYKGVEFKIIIEI</sequence>
<gene>
    <name evidence="18" type="ORF">ADFLV_2409</name>
</gene>
<evidence type="ECO:0000256" key="14">
    <source>
        <dbReference type="ARBA" id="ARBA00048179"/>
    </source>
</evidence>
<keyword evidence="16" id="KW-1133">Transmembrane helix</keyword>
<evidence type="ECO:0000313" key="18">
    <source>
        <dbReference type="EMBL" id="QKF78404.1"/>
    </source>
</evidence>
<proteinExistence type="inferred from homology"/>
<dbReference type="Gene3D" id="1.10.287.130">
    <property type="match status" value="1"/>
</dbReference>
<feature type="coiled-coil region" evidence="15">
    <location>
        <begin position="850"/>
        <end position="888"/>
    </location>
</feature>
<keyword evidence="15" id="KW-0175">Coiled coil</keyword>
<dbReference type="SUPFAM" id="SSF55874">
    <property type="entry name" value="ATPase domain of HSP90 chaperone/DNA topoisomerase II/histidine kinase"/>
    <property type="match status" value="1"/>
</dbReference>
<dbReference type="Gene3D" id="3.30.565.10">
    <property type="entry name" value="Histidine kinase-like ATPase, C-terminal domain"/>
    <property type="match status" value="1"/>
</dbReference>
<comment type="function">
    <text evidence="2">Responsible for the formation of the pyrimidine heterocycle in the thiamine biosynthesis pathway. Catalyzes the formation of hydroxymethylpyrimidine phosphate (HMP-P) from histidine and pyridoxal phosphate (PLP). The protein uses PLP and the active site histidine to form HMP-P, generating an inactive enzyme. The enzyme can only undergo a single turnover, which suggests it is a suicide enzyme.</text>
</comment>
<name>A0AAE7BI67_9BACT</name>
<dbReference type="SMART" id="SM00387">
    <property type="entry name" value="HATPase_c"/>
    <property type="match status" value="1"/>
</dbReference>